<reference evidence="2" key="1">
    <citation type="submission" date="2023-11" db="EMBL/GenBank/DDBJ databases">
        <title>Genome assemblies of two species of porcelain crab, Petrolisthes cinctipes and Petrolisthes manimaculis (Anomura: Porcellanidae).</title>
        <authorList>
            <person name="Angst P."/>
        </authorList>
    </citation>
    <scope>NUCLEOTIDE SEQUENCE</scope>
    <source>
        <strain evidence="2">PB745_02</strain>
        <tissue evidence="2">Gill</tissue>
    </source>
</reference>
<proteinExistence type="predicted"/>
<feature type="signal peptide" evidence="1">
    <location>
        <begin position="1"/>
        <end position="27"/>
    </location>
</feature>
<comment type="caution">
    <text evidence="2">The sequence shown here is derived from an EMBL/GenBank/DDBJ whole genome shotgun (WGS) entry which is preliminary data.</text>
</comment>
<protein>
    <submittedName>
        <fullName evidence="2">Uncharacterized protein</fullName>
    </submittedName>
</protein>
<name>A0AAE1NQT8_9EUCA</name>
<gene>
    <name evidence="2" type="ORF">Pmani_033264</name>
</gene>
<keyword evidence="1" id="KW-0732">Signal</keyword>
<evidence type="ECO:0000256" key="1">
    <source>
        <dbReference type="SAM" id="SignalP"/>
    </source>
</evidence>
<sequence>MIHRSLLVYTVLLFILFLAFSPVSVKGRHATSVVGGDSGESRESLVSMGNMYGGIEPPCRRFECYSDGPDNTCVEDEPCLLGTRGGFPSRP</sequence>
<accession>A0AAE1NQT8</accession>
<dbReference type="Proteomes" id="UP001292094">
    <property type="component" value="Unassembled WGS sequence"/>
</dbReference>
<dbReference type="AlphaFoldDB" id="A0AAE1NQT8"/>
<organism evidence="2 3">
    <name type="scientific">Petrolisthes manimaculis</name>
    <dbReference type="NCBI Taxonomy" id="1843537"/>
    <lineage>
        <taxon>Eukaryota</taxon>
        <taxon>Metazoa</taxon>
        <taxon>Ecdysozoa</taxon>
        <taxon>Arthropoda</taxon>
        <taxon>Crustacea</taxon>
        <taxon>Multicrustacea</taxon>
        <taxon>Malacostraca</taxon>
        <taxon>Eumalacostraca</taxon>
        <taxon>Eucarida</taxon>
        <taxon>Decapoda</taxon>
        <taxon>Pleocyemata</taxon>
        <taxon>Anomura</taxon>
        <taxon>Galatheoidea</taxon>
        <taxon>Porcellanidae</taxon>
        <taxon>Petrolisthes</taxon>
    </lineage>
</organism>
<feature type="chain" id="PRO_5042198904" evidence="1">
    <location>
        <begin position="28"/>
        <end position="91"/>
    </location>
</feature>
<evidence type="ECO:0000313" key="2">
    <source>
        <dbReference type="EMBL" id="KAK4294083.1"/>
    </source>
</evidence>
<keyword evidence="3" id="KW-1185">Reference proteome</keyword>
<evidence type="ECO:0000313" key="3">
    <source>
        <dbReference type="Proteomes" id="UP001292094"/>
    </source>
</evidence>
<dbReference type="EMBL" id="JAWZYT010004373">
    <property type="protein sequence ID" value="KAK4294083.1"/>
    <property type="molecule type" value="Genomic_DNA"/>
</dbReference>